<evidence type="ECO:0000256" key="1">
    <source>
        <dbReference type="SAM" id="MobiDB-lite"/>
    </source>
</evidence>
<dbReference type="AlphaFoldDB" id="A0A9P7A8P0"/>
<accession>A0A9P7A8P0</accession>
<dbReference type="InterPro" id="IPR005824">
    <property type="entry name" value="KOW"/>
</dbReference>
<proteinExistence type="predicted"/>
<protein>
    <recommendedName>
        <fullName evidence="2">KOW domain-containing protein</fullName>
    </recommendedName>
</protein>
<dbReference type="Gene3D" id="2.30.30.30">
    <property type="match status" value="1"/>
</dbReference>
<dbReference type="OrthoDB" id="2679516at2759"/>
<comment type="caution">
    <text evidence="3">The sequence shown here is derived from an EMBL/GenBank/DDBJ whole genome shotgun (WGS) entry which is preliminary data.</text>
</comment>
<feature type="domain" description="KOW" evidence="2">
    <location>
        <begin position="670"/>
        <end position="697"/>
    </location>
</feature>
<feature type="compositionally biased region" description="Polar residues" evidence="1">
    <location>
        <begin position="769"/>
        <end position="781"/>
    </location>
</feature>
<dbReference type="SMART" id="SM00739">
    <property type="entry name" value="KOW"/>
    <property type="match status" value="6"/>
</dbReference>
<evidence type="ECO:0000313" key="3">
    <source>
        <dbReference type="EMBL" id="KAG1784479.1"/>
    </source>
</evidence>
<feature type="domain" description="KOW" evidence="2">
    <location>
        <begin position="534"/>
        <end position="561"/>
    </location>
</feature>
<dbReference type="Proteomes" id="UP000719766">
    <property type="component" value="Unassembled WGS sequence"/>
</dbReference>
<feature type="region of interest" description="Disordered" evidence="1">
    <location>
        <begin position="130"/>
        <end position="158"/>
    </location>
</feature>
<dbReference type="EMBL" id="JABBWE010000143">
    <property type="protein sequence ID" value="KAG1784479.1"/>
    <property type="molecule type" value="Genomic_DNA"/>
</dbReference>
<keyword evidence="4" id="KW-1185">Reference proteome</keyword>
<feature type="compositionally biased region" description="Basic and acidic residues" evidence="1">
    <location>
        <begin position="782"/>
        <end position="791"/>
    </location>
</feature>
<dbReference type="InterPro" id="IPR014722">
    <property type="entry name" value="Rib_uL2_dom2"/>
</dbReference>
<feature type="region of interest" description="Disordered" evidence="1">
    <location>
        <begin position="747"/>
        <end position="811"/>
    </location>
</feature>
<evidence type="ECO:0000313" key="4">
    <source>
        <dbReference type="Proteomes" id="UP000719766"/>
    </source>
</evidence>
<evidence type="ECO:0000259" key="2">
    <source>
        <dbReference type="SMART" id="SM00739"/>
    </source>
</evidence>
<dbReference type="SUPFAM" id="SSF50104">
    <property type="entry name" value="Translation proteins SH3-like domain"/>
    <property type="match status" value="1"/>
</dbReference>
<organism evidence="3 4">
    <name type="scientific">Suillus plorans</name>
    <dbReference type="NCBI Taxonomy" id="116603"/>
    <lineage>
        <taxon>Eukaryota</taxon>
        <taxon>Fungi</taxon>
        <taxon>Dikarya</taxon>
        <taxon>Basidiomycota</taxon>
        <taxon>Agaricomycotina</taxon>
        <taxon>Agaricomycetes</taxon>
        <taxon>Agaricomycetidae</taxon>
        <taxon>Boletales</taxon>
        <taxon>Suillineae</taxon>
        <taxon>Suillaceae</taxon>
        <taxon>Suillus</taxon>
    </lineage>
</organism>
<name>A0A9P7A8P0_9AGAM</name>
<feature type="domain" description="KOW" evidence="2">
    <location>
        <begin position="275"/>
        <end position="302"/>
    </location>
</feature>
<sequence length="972" mass="107882">MKNLVRNASEVKVSTVKRCIRVVTYVEAGDSELGSPLADPHAWDILESFLTSETASYGETLNAMDDYLGKRFIAGEWAEATTALFSGDNNNSLSLQNFRSVRRKYVPNPPTRSKDHPPCQYQSIFLDLEAGDDDDDDEEEEEELVFEEGEDAGGVSPRSHTVMQLPAAKHKFSAAVDRLQDKYTGDAPSSSRVHVQAKTYLLHVHRTVTQFMADHLQRNGFLIKVSPWSPGQLYVVSDSPKTIFLSLSDAYSSAVKKWDRISEEEAESLERATLKLPDRSWVRVKAGQYKGDVAYVFDPDQTNDFVTVLIPPRVFPYPMAKGSVALFDKSRIPADRSTTDIIHRGIVVGWSFKGEKYYGGLLQKDFHRYNIERVCIPHPDDIRLHRESGFDLPFVKKAEITFSLQMLRSGDCARLTRGEFPSEVGTVLSVDHTSGGSLSLEIKHDGVRDEIQARLQDLERVLRVGDEVKVVAGAYLGVQGHIVAKAGDVIDVCQHTTNEIVQVSQYYLDRRPLRHSLQGQLISQYIEPPPKNQTIEIGDFIEVVAGEDVGKSGVVEWVTPGGVMLWFRDVNHPLTENEFRSPHIAVPATISQRIRLPPTLKFTKDRGYDIRPGDSISVARGPEYLATGIVQTVDFIQARLQFLSDGDQSLLDVPIGFVMKMRNASTDTFRSQIGKEVYIIGGDKKGYRATLHDVNLGKCTVAVHGQHRIMLPSCDVVTQYGMSLNGAILDYHDMMSFCQMRRRSFLTPKPRSVTPPPERLAPSRADPGASTSSSGVAWTSRSDAEDGDRPTSDNNPITDVASATPDPWAVDNNDVEDIIEAAARKLSEKPGPTSWLQEFSPTFFAYRALFKVAPNFHGGRLNKRLVQTECPDPFVGPDGPAPKGTVAVRCTAKTAGGAMQHYFIPGNDLTPADPRKKEQECFILDGSYRGNILIVSKCNTKASNVDLKLMRDSSVSVNLRFDQVCVVEPTQA</sequence>
<dbReference type="GeneID" id="64594832"/>
<feature type="domain" description="KOW" evidence="2">
    <location>
        <begin position="914"/>
        <end position="941"/>
    </location>
</feature>
<dbReference type="RefSeq" id="XP_041151964.1">
    <property type="nucleotide sequence ID" value="XM_041301068.1"/>
</dbReference>
<gene>
    <name evidence="3" type="ORF">HD556DRAFT_1315049</name>
</gene>
<feature type="domain" description="KOW" evidence="2">
    <location>
        <begin position="406"/>
        <end position="433"/>
    </location>
</feature>
<feature type="compositionally biased region" description="Acidic residues" evidence="1">
    <location>
        <begin position="130"/>
        <end position="151"/>
    </location>
</feature>
<reference evidence="3" key="1">
    <citation type="journal article" date="2020" name="New Phytol.">
        <title>Comparative genomics reveals dynamic genome evolution in host specialist ectomycorrhizal fungi.</title>
        <authorList>
            <person name="Lofgren L.A."/>
            <person name="Nguyen N.H."/>
            <person name="Vilgalys R."/>
            <person name="Ruytinx J."/>
            <person name="Liao H.L."/>
            <person name="Branco S."/>
            <person name="Kuo A."/>
            <person name="LaButti K."/>
            <person name="Lipzen A."/>
            <person name="Andreopoulos W."/>
            <person name="Pangilinan J."/>
            <person name="Riley R."/>
            <person name="Hundley H."/>
            <person name="Na H."/>
            <person name="Barry K."/>
            <person name="Grigoriev I.V."/>
            <person name="Stajich J.E."/>
            <person name="Kennedy P.G."/>
        </authorList>
    </citation>
    <scope>NUCLEOTIDE SEQUENCE</scope>
    <source>
        <strain evidence="3">S12</strain>
    </source>
</reference>
<dbReference type="InterPro" id="IPR008991">
    <property type="entry name" value="Translation_prot_SH3-like_sf"/>
</dbReference>
<feature type="domain" description="KOW" evidence="2">
    <location>
        <begin position="461"/>
        <end position="488"/>
    </location>
</feature>